<dbReference type="InterPro" id="IPR027417">
    <property type="entry name" value="P-loop_NTPase"/>
</dbReference>
<keyword evidence="6" id="KW-0969">Cilium</keyword>
<feature type="repeat" description="TPR" evidence="9">
    <location>
        <begin position="879"/>
        <end position="912"/>
    </location>
</feature>
<dbReference type="SUPFAM" id="SSF52540">
    <property type="entry name" value="P-loop containing nucleoside triphosphate hydrolases"/>
    <property type="match status" value="1"/>
</dbReference>
<evidence type="ECO:0000256" key="6">
    <source>
        <dbReference type="ARBA" id="ARBA00023069"/>
    </source>
</evidence>
<evidence type="ECO:0000256" key="4">
    <source>
        <dbReference type="ARBA" id="ARBA00022803"/>
    </source>
</evidence>
<sequence length="1175" mass="133591">DRVRKEYETLKCTKEQEIQALQKKEQKLETENNRLRAELQALNKQCQKLRLERDSAVESSQETTERAIALEQDREKIQRQFKIFRETKESEIQALLQAKRQLESKLHTIEAHGVATMDDHNYNSSSLHNTSMTNILVPGKTWWAPAPEGDTNSLIGCNITQSNYAASVHDMNEMSHDQPVVGLCGFVWGLCVFRLVGKIALDFRDLLVFTARLCYISATPDQVEVVKNLISHPSIQKLSCRCLKEGYNLSLVQFTDVERKSQVLQFAVAQSSLFIAFLGASLGRLASNPTSTCPYYKAEHNCKITPQIYHILSPTNTIHRYTELEYDEGYFNPSHSKSALFCVKDDEFGVKIGDQDTSDTFGAPGVTCIDDLMVDDHVEIIQQELANVNTVDGCVKQVGLEKYYERLDEVVTSPGPVPPLLVSGTSGAGKTLLLSSWVNRLQTSHPELLVLQHFVTAKPPNNPSPPRRLLSQLLLHLPLPAHPPTQTYTTYDVVRLREIFPRWLEQLSTRRNTRIILAIDSLDLLQDAEHHFRWILDPLPRVRVIISVGVDSCPDDWRQLPTLHLEPLTIQSVRSLLKAHLVKRGLEIPQNWEREVISHCRTATTFHPLYVTLLSIIMCSLSKGHITDHVVNNCLRTRDSVELYRIVVREVELHCSGKLRTHMKYILQSIICSKDGLSECEIKLLIPDLTWYNWTYLLNDLTSFCLIKLQGGLYVPHNSEVSSSSVLYDLYVGDEAHEKRCRKKMLTWALRYHDDVGSPRSSDLLLWLLRREEERQVMTKILSSPSVFHMFYSRGHASELVSMWNYLNEEKSSISSKYRKEIKKMESSNSVSMEEVASMYESLGRFLKDLGIMDEAVSMLQRSLEIQETILDPDHPSVSNTLHHLAAVYTQWGKYSTAEPLFRQALEIVESAVGRDHLRVAQELSALIFVARKTGHTEVAEVLQQRKSNMKISQKQLERLRKRALRLEELTLGEDSIEMSQVLNDLGVLYHLQNNLGNAESFFQRSLKMREKLLGHNHPDVAQSLHNLASTLSEKKNFSEAVTSMKMALKIRRQHLNNHDPLLINSLKYMAMLHKKASDYTNACEDYKELLSIAEETTGADSVTTAAALVNLAVAECQNKQLDAALPLYQQALAIYRGNLGPNSTEARQTLRNIAVLLYQKGELSEAALVYKQSM</sequence>
<feature type="domain" description="Nephrocystin 3 helical" evidence="12">
    <location>
        <begin position="573"/>
        <end position="713"/>
    </location>
</feature>
<reference evidence="14" key="3">
    <citation type="submission" date="2025-09" db="UniProtKB">
        <authorList>
            <consortium name="Ensembl"/>
        </authorList>
    </citation>
    <scope>IDENTIFICATION</scope>
</reference>
<feature type="coiled-coil region" evidence="10">
    <location>
        <begin position="940"/>
        <end position="970"/>
    </location>
</feature>
<evidence type="ECO:0000256" key="7">
    <source>
        <dbReference type="ARBA" id="ARBA00023273"/>
    </source>
</evidence>
<evidence type="ECO:0000313" key="14">
    <source>
        <dbReference type="Ensembl" id="ENSCSAVP00000008621.1"/>
    </source>
</evidence>
<name>H2YTG1_CIOSA</name>
<evidence type="ECO:0000256" key="10">
    <source>
        <dbReference type="SAM" id="Coils"/>
    </source>
</evidence>
<accession>H2YTG1</accession>
<evidence type="ECO:0000256" key="9">
    <source>
        <dbReference type="PROSITE-ProRule" id="PRU00339"/>
    </source>
</evidence>
<dbReference type="PANTHER" id="PTHR45641:SF19">
    <property type="entry name" value="NEPHROCYSTIN-3"/>
    <property type="match status" value="1"/>
</dbReference>
<protein>
    <recommendedName>
        <fullName evidence="8">Nephrocystin-3</fullName>
    </recommendedName>
</protein>
<dbReference type="Pfam" id="PF24885">
    <property type="entry name" value="TPR_NPHP3"/>
    <property type="match status" value="1"/>
</dbReference>
<keyword evidence="4 9" id="KW-0802">TPR repeat</keyword>
<evidence type="ECO:0000256" key="5">
    <source>
        <dbReference type="ARBA" id="ARBA00023054"/>
    </source>
</evidence>
<keyword evidence="5 10" id="KW-0175">Coiled coil</keyword>
<dbReference type="Pfam" id="PF13424">
    <property type="entry name" value="TPR_12"/>
    <property type="match status" value="2"/>
</dbReference>
<proteinExistence type="predicted"/>
<evidence type="ECO:0000256" key="2">
    <source>
        <dbReference type="ARBA" id="ARBA00022687"/>
    </source>
</evidence>
<dbReference type="Pfam" id="PF24883">
    <property type="entry name" value="NPHP3_N"/>
    <property type="match status" value="1"/>
</dbReference>
<keyword evidence="3" id="KW-0677">Repeat</keyword>
<feature type="domain" description="Nephrocystin 3-like N-terminal" evidence="11">
    <location>
        <begin position="413"/>
        <end position="537"/>
    </location>
</feature>
<dbReference type="SUPFAM" id="SSF48452">
    <property type="entry name" value="TPR-like"/>
    <property type="match status" value="2"/>
</dbReference>
<reference evidence="14" key="2">
    <citation type="submission" date="2025-08" db="UniProtKB">
        <authorList>
            <consortium name="Ensembl"/>
        </authorList>
    </citation>
    <scope>IDENTIFICATION</scope>
</reference>
<dbReference type="InterPro" id="IPR011990">
    <property type="entry name" value="TPR-like_helical_dom_sf"/>
</dbReference>
<keyword evidence="15" id="KW-1185">Reference proteome</keyword>
<organism evidence="14 15">
    <name type="scientific">Ciona savignyi</name>
    <name type="common">Pacific transparent sea squirt</name>
    <dbReference type="NCBI Taxonomy" id="51511"/>
    <lineage>
        <taxon>Eukaryota</taxon>
        <taxon>Metazoa</taxon>
        <taxon>Chordata</taxon>
        <taxon>Tunicata</taxon>
        <taxon>Ascidiacea</taxon>
        <taxon>Phlebobranchia</taxon>
        <taxon>Cionidae</taxon>
        <taxon>Ciona</taxon>
    </lineage>
</organism>
<evidence type="ECO:0000313" key="15">
    <source>
        <dbReference type="Proteomes" id="UP000007875"/>
    </source>
</evidence>
<evidence type="ECO:0000256" key="3">
    <source>
        <dbReference type="ARBA" id="ARBA00022737"/>
    </source>
</evidence>
<dbReference type="AlphaFoldDB" id="H2YTG1"/>
<dbReference type="InterPro" id="IPR056885">
    <property type="entry name" value="TPR_NPHP3"/>
</dbReference>
<keyword evidence="2" id="KW-0879">Wnt signaling pathway</keyword>
<keyword evidence="7" id="KW-0966">Cell projection</keyword>
<evidence type="ECO:0000256" key="1">
    <source>
        <dbReference type="ARBA" id="ARBA00004138"/>
    </source>
</evidence>
<dbReference type="GO" id="GO:0016055">
    <property type="term" value="P:Wnt signaling pathway"/>
    <property type="evidence" value="ECO:0007669"/>
    <property type="project" value="UniProtKB-KW"/>
</dbReference>
<dbReference type="Gene3D" id="1.25.40.10">
    <property type="entry name" value="Tetratricopeptide repeat domain"/>
    <property type="match status" value="3"/>
</dbReference>
<dbReference type="Ensembl" id="ENSCSAVT00000008731.1">
    <property type="protein sequence ID" value="ENSCSAVP00000008621.1"/>
    <property type="gene ID" value="ENSCSAVG00000005132.1"/>
</dbReference>
<dbReference type="SMART" id="SM00028">
    <property type="entry name" value="TPR"/>
    <property type="match status" value="6"/>
</dbReference>
<comment type="subcellular location">
    <subcellularLocation>
        <location evidence="1">Cell projection</location>
        <location evidence="1">Cilium</location>
    </subcellularLocation>
</comment>
<dbReference type="Gene3D" id="3.40.50.300">
    <property type="entry name" value="P-loop containing nucleotide triphosphate hydrolases"/>
    <property type="match status" value="1"/>
</dbReference>
<evidence type="ECO:0000259" key="13">
    <source>
        <dbReference type="Pfam" id="PF24885"/>
    </source>
</evidence>
<evidence type="ECO:0000259" key="12">
    <source>
        <dbReference type="Pfam" id="PF24884"/>
    </source>
</evidence>
<dbReference type="InterPro" id="IPR019734">
    <property type="entry name" value="TPR_rpt"/>
</dbReference>
<evidence type="ECO:0000259" key="11">
    <source>
        <dbReference type="Pfam" id="PF24883"/>
    </source>
</evidence>
<evidence type="ECO:0000256" key="8">
    <source>
        <dbReference type="ARBA" id="ARBA00040387"/>
    </source>
</evidence>
<reference evidence="15" key="1">
    <citation type="submission" date="2003-08" db="EMBL/GenBank/DDBJ databases">
        <authorList>
            <person name="Birren B."/>
            <person name="Nusbaum C."/>
            <person name="Abebe A."/>
            <person name="Abouelleil A."/>
            <person name="Adekoya E."/>
            <person name="Ait-zahra M."/>
            <person name="Allen N."/>
            <person name="Allen T."/>
            <person name="An P."/>
            <person name="Anderson M."/>
            <person name="Anderson S."/>
            <person name="Arachchi H."/>
            <person name="Armbruster J."/>
            <person name="Bachantsang P."/>
            <person name="Baldwin J."/>
            <person name="Barry A."/>
            <person name="Bayul T."/>
            <person name="Blitshsteyn B."/>
            <person name="Bloom T."/>
            <person name="Blye J."/>
            <person name="Boguslavskiy L."/>
            <person name="Borowsky M."/>
            <person name="Boukhgalter B."/>
            <person name="Brunache A."/>
            <person name="Butler J."/>
            <person name="Calixte N."/>
            <person name="Calvo S."/>
            <person name="Camarata J."/>
            <person name="Campo K."/>
            <person name="Chang J."/>
            <person name="Cheshatsang Y."/>
            <person name="Citroen M."/>
            <person name="Collymore A."/>
            <person name="Considine T."/>
            <person name="Cook A."/>
            <person name="Cooke P."/>
            <person name="Corum B."/>
            <person name="Cuomo C."/>
            <person name="David R."/>
            <person name="Dawoe T."/>
            <person name="Degray S."/>
            <person name="Dodge S."/>
            <person name="Dooley K."/>
            <person name="Dorje P."/>
            <person name="Dorjee K."/>
            <person name="Dorris L."/>
            <person name="Duffey N."/>
            <person name="Dupes A."/>
            <person name="Elkins T."/>
            <person name="Engels R."/>
            <person name="Erickson J."/>
            <person name="Farina A."/>
            <person name="Faro S."/>
            <person name="Ferreira P."/>
            <person name="Fischer H."/>
            <person name="Fitzgerald M."/>
            <person name="Foley K."/>
            <person name="Gage D."/>
            <person name="Galagan J."/>
            <person name="Gearin G."/>
            <person name="Gnerre S."/>
            <person name="Gnirke A."/>
            <person name="Goyette A."/>
            <person name="Graham J."/>
            <person name="Grandbois E."/>
            <person name="Gyaltsen K."/>
            <person name="Hafez N."/>
            <person name="Hagopian D."/>
            <person name="Hagos B."/>
            <person name="Hall J."/>
            <person name="Hatcher B."/>
            <person name="Heller A."/>
            <person name="Higgins H."/>
            <person name="Honan T."/>
            <person name="Horn A."/>
            <person name="Houde N."/>
            <person name="Hughes L."/>
            <person name="Hulme W."/>
            <person name="Husby E."/>
            <person name="Iliev I."/>
            <person name="Jaffe D."/>
            <person name="Jones C."/>
            <person name="Kamal M."/>
            <person name="Kamat A."/>
            <person name="Kamvysselis M."/>
            <person name="Karlsson E."/>
            <person name="Kells C."/>
            <person name="Kieu A."/>
            <person name="Kisner P."/>
            <person name="Kodira C."/>
            <person name="Kulbokas E."/>
            <person name="Labutti K."/>
            <person name="Lama D."/>
            <person name="Landers T."/>
            <person name="Leger J."/>
            <person name="Levine S."/>
            <person name="Lewis D."/>
            <person name="Lewis T."/>
            <person name="Lindblad-toh K."/>
            <person name="Liu X."/>
            <person name="Lokyitsang T."/>
            <person name="Lokyitsang Y."/>
            <person name="Lucien O."/>
            <person name="Lui A."/>
            <person name="Ma L.J."/>
            <person name="Mabbitt R."/>
            <person name="Macdonald J."/>
            <person name="Maclean C."/>
            <person name="Major J."/>
            <person name="Manning J."/>
            <person name="Marabella R."/>
            <person name="Maru K."/>
            <person name="Matthews C."/>
            <person name="Mauceli E."/>
            <person name="Mccarthy M."/>
            <person name="Mcdonough S."/>
            <person name="Mcghee T."/>
            <person name="Meldrim J."/>
            <person name="Meneus L."/>
            <person name="Mesirov J."/>
            <person name="Mihalev A."/>
            <person name="Mihova T."/>
            <person name="Mikkelsen T."/>
            <person name="Mlenga V."/>
            <person name="Moru K."/>
            <person name="Mozes J."/>
            <person name="Mulrain L."/>
            <person name="Munson G."/>
            <person name="Naylor J."/>
            <person name="Newes C."/>
            <person name="Nguyen C."/>
            <person name="Nguyen N."/>
            <person name="Nguyen T."/>
            <person name="Nicol R."/>
            <person name="Nielsen C."/>
            <person name="Nizzari M."/>
            <person name="Norbu C."/>
            <person name="Norbu N."/>
            <person name="O'donnell P."/>
            <person name="Okoawo O."/>
            <person name="O'leary S."/>
            <person name="Omotosho B."/>
            <person name="O'neill K."/>
            <person name="Osman S."/>
            <person name="Parker S."/>
            <person name="Perrin D."/>
            <person name="Phunkhang P."/>
            <person name="Piqani B."/>
            <person name="Purcell S."/>
            <person name="Rachupka T."/>
            <person name="Ramasamy U."/>
            <person name="Rameau R."/>
            <person name="Ray V."/>
            <person name="Raymond C."/>
            <person name="Retta R."/>
            <person name="Richardson S."/>
            <person name="Rise C."/>
            <person name="Rodriguez J."/>
            <person name="Rogers J."/>
            <person name="Rogov P."/>
            <person name="Rutman M."/>
            <person name="Schupbach R."/>
            <person name="Seaman C."/>
            <person name="Settipalli S."/>
            <person name="Sharpe T."/>
            <person name="Sheridan J."/>
            <person name="Sherpa N."/>
            <person name="Shi J."/>
            <person name="Smirnov S."/>
            <person name="Smith C."/>
            <person name="Sougnez C."/>
            <person name="Spencer B."/>
            <person name="Stalker J."/>
            <person name="Stange-thomann N."/>
            <person name="Stavropoulos S."/>
            <person name="Stetson K."/>
            <person name="Stone C."/>
            <person name="Stone S."/>
            <person name="Stubbs M."/>
            <person name="Talamas J."/>
            <person name="Tchuinga P."/>
            <person name="Tenzing P."/>
            <person name="Tesfaye S."/>
            <person name="Theodore J."/>
            <person name="Thoulutsang Y."/>
            <person name="Topham K."/>
            <person name="Towey S."/>
            <person name="Tsamla T."/>
            <person name="Tsomo N."/>
            <person name="Vallee D."/>
            <person name="Vassiliev H."/>
            <person name="Venkataraman V."/>
            <person name="Vinson J."/>
            <person name="Vo A."/>
            <person name="Wade C."/>
            <person name="Wang S."/>
            <person name="Wangchuk T."/>
            <person name="Wangdi T."/>
            <person name="Whittaker C."/>
            <person name="Wilkinson J."/>
            <person name="Wu Y."/>
            <person name="Wyman D."/>
            <person name="Yadav S."/>
            <person name="Yang S."/>
            <person name="Yang X."/>
            <person name="Yeager S."/>
            <person name="Yee E."/>
            <person name="Young G."/>
            <person name="Zainoun J."/>
            <person name="Zembeck L."/>
            <person name="Zimmer A."/>
            <person name="Zody M."/>
            <person name="Lander E."/>
        </authorList>
    </citation>
    <scope>NUCLEOTIDE SEQUENCE [LARGE SCALE GENOMIC DNA]</scope>
</reference>
<dbReference type="InterPro" id="IPR056883">
    <property type="entry name" value="NPHP3_hel"/>
</dbReference>
<feature type="repeat" description="TPR" evidence="9">
    <location>
        <begin position="980"/>
        <end position="1013"/>
    </location>
</feature>
<dbReference type="GO" id="GO:0005929">
    <property type="term" value="C:cilium"/>
    <property type="evidence" value="ECO:0007669"/>
    <property type="project" value="UniProtKB-SubCell"/>
</dbReference>
<dbReference type="InterPro" id="IPR056884">
    <property type="entry name" value="NPHP3-like_N"/>
</dbReference>
<dbReference type="PROSITE" id="PS50005">
    <property type="entry name" value="TPR"/>
    <property type="match status" value="3"/>
</dbReference>
<feature type="repeat" description="TPR" evidence="9">
    <location>
        <begin position="837"/>
        <end position="870"/>
    </location>
</feature>
<feature type="coiled-coil region" evidence="10">
    <location>
        <begin position="7"/>
        <end position="112"/>
    </location>
</feature>
<feature type="domain" description="Nephrocystin-3 TPR-repeats region" evidence="13">
    <location>
        <begin position="760"/>
        <end position="970"/>
    </location>
</feature>
<dbReference type="PANTHER" id="PTHR45641">
    <property type="entry name" value="TETRATRICOPEPTIDE REPEAT PROTEIN (AFU_ORTHOLOGUE AFUA_6G03870)"/>
    <property type="match status" value="1"/>
</dbReference>
<dbReference type="Proteomes" id="UP000007875">
    <property type="component" value="Unassembled WGS sequence"/>
</dbReference>
<dbReference type="GeneTree" id="ENSGT00940000156398"/>
<dbReference type="Pfam" id="PF24884">
    <property type="entry name" value="NPHP3_hel"/>
    <property type="match status" value="1"/>
</dbReference>